<dbReference type="InterPro" id="IPR029058">
    <property type="entry name" value="AB_hydrolase_fold"/>
</dbReference>
<accession>A0ABW1GPN0</accession>
<proteinExistence type="predicted"/>
<evidence type="ECO:0000313" key="1">
    <source>
        <dbReference type="EMBL" id="MFC5915366.1"/>
    </source>
</evidence>
<dbReference type="SUPFAM" id="SSF53474">
    <property type="entry name" value="alpha/beta-Hydrolases"/>
    <property type="match status" value="1"/>
</dbReference>
<dbReference type="GO" id="GO:0016787">
    <property type="term" value="F:hydrolase activity"/>
    <property type="evidence" value="ECO:0007669"/>
    <property type="project" value="UniProtKB-KW"/>
</dbReference>
<keyword evidence="2" id="KW-1185">Reference proteome</keyword>
<evidence type="ECO:0000313" key="2">
    <source>
        <dbReference type="Proteomes" id="UP001596200"/>
    </source>
</evidence>
<protein>
    <submittedName>
        <fullName evidence="1">Alpha/beta hydrolase</fullName>
    </submittedName>
</protein>
<dbReference type="Gene3D" id="3.40.50.1820">
    <property type="entry name" value="alpha/beta hydrolase"/>
    <property type="match status" value="1"/>
</dbReference>
<gene>
    <name evidence="1" type="ORF">ACFP1B_18355</name>
</gene>
<dbReference type="Proteomes" id="UP001596200">
    <property type="component" value="Unassembled WGS sequence"/>
</dbReference>
<reference evidence="2" key="1">
    <citation type="journal article" date="2019" name="Int. J. Syst. Evol. Microbiol.">
        <title>The Global Catalogue of Microorganisms (GCM) 10K type strain sequencing project: providing services to taxonomists for standard genome sequencing and annotation.</title>
        <authorList>
            <consortium name="The Broad Institute Genomics Platform"/>
            <consortium name="The Broad Institute Genome Sequencing Center for Infectious Disease"/>
            <person name="Wu L."/>
            <person name="Ma J."/>
        </authorList>
    </citation>
    <scope>NUCLEOTIDE SEQUENCE [LARGE SCALE GENOMIC DNA]</scope>
    <source>
        <strain evidence="2">JCM 4147</strain>
    </source>
</reference>
<dbReference type="EMBL" id="JBHSPU010000016">
    <property type="protein sequence ID" value="MFC5915366.1"/>
    <property type="molecule type" value="Genomic_DNA"/>
</dbReference>
<comment type="caution">
    <text evidence="1">The sequence shown here is derived from an EMBL/GenBank/DDBJ whole genome shotgun (WGS) entry which is preliminary data.</text>
</comment>
<organism evidence="1 2">
    <name type="scientific">Streptomyces pulveraceus</name>
    <dbReference type="NCBI Taxonomy" id="68258"/>
    <lineage>
        <taxon>Bacteria</taxon>
        <taxon>Bacillati</taxon>
        <taxon>Actinomycetota</taxon>
        <taxon>Actinomycetes</taxon>
        <taxon>Kitasatosporales</taxon>
        <taxon>Streptomycetaceae</taxon>
        <taxon>Streptomyces</taxon>
    </lineage>
</organism>
<name>A0ABW1GPN0_9ACTN</name>
<sequence length="207" mass="22382">MPVTPSGIGERAHLSGSAVNLDTHIQDVLALLASERVTDAVLVGHSNADMVITGVVDRAIPCAVRRLVYGDAYVPQNGDSCRELTTEAFRRLFVDGEAPDGFSVQPSPGLGARATANPLASFLQRLTPSGEGLDRIVTRDYVFLSGWAGTSLAELYQRPSRAPEWRTHVLDNWTAAMTFSATRRASSSRFSYSESESSLCCERTGVF</sequence>
<dbReference type="RefSeq" id="WP_344511061.1">
    <property type="nucleotide sequence ID" value="NZ_BAAATU010000019.1"/>
</dbReference>
<keyword evidence="1" id="KW-0378">Hydrolase</keyword>